<name>A0ABY9KX67_9BACI</name>
<keyword evidence="3" id="KW-1185">Reference proteome</keyword>
<sequence>MRKYVYFTITFIAVFIALQFLTGVALMALYKPDLSYSYIGSSSGIIQQPDMFPALVTAILALVITFGAAKIFSKYRTTA</sequence>
<protein>
    <submittedName>
        <fullName evidence="2">Uncharacterized protein</fullName>
    </submittedName>
</protein>
<dbReference type="EMBL" id="CP129113">
    <property type="protein sequence ID" value="WLV25373.1"/>
    <property type="molecule type" value="Genomic_DNA"/>
</dbReference>
<keyword evidence="1" id="KW-0472">Membrane</keyword>
<dbReference type="Proteomes" id="UP001180087">
    <property type="component" value="Chromosome"/>
</dbReference>
<gene>
    <name evidence="2" type="ORF">QR721_03860</name>
</gene>
<keyword evidence="1" id="KW-0812">Transmembrane</keyword>
<feature type="transmembrane region" description="Helical" evidence="1">
    <location>
        <begin position="51"/>
        <end position="72"/>
    </location>
</feature>
<feature type="transmembrane region" description="Helical" evidence="1">
    <location>
        <begin position="6"/>
        <end position="30"/>
    </location>
</feature>
<organism evidence="2 3">
    <name type="scientific">Aciduricibacillus chroicocephali</name>
    <dbReference type="NCBI Taxonomy" id="3054939"/>
    <lineage>
        <taxon>Bacteria</taxon>
        <taxon>Bacillati</taxon>
        <taxon>Bacillota</taxon>
        <taxon>Bacilli</taxon>
        <taxon>Bacillales</taxon>
        <taxon>Bacillaceae</taxon>
        <taxon>Aciduricibacillus</taxon>
    </lineage>
</organism>
<evidence type="ECO:0000313" key="2">
    <source>
        <dbReference type="EMBL" id="WLV25373.1"/>
    </source>
</evidence>
<reference evidence="2" key="1">
    <citation type="submission" date="2023-06" db="EMBL/GenBank/DDBJ databases">
        <title>A Treasure from Seagulls: Isolation and Description of Aciduricobacillus qingdaonensis gen. nov., sp. nov., a Rare Obligately Uric Acid-utilizing Member in the Family Bacillaceae.</title>
        <authorList>
            <person name="Liu W."/>
            <person name="Wang B."/>
        </authorList>
    </citation>
    <scope>NUCLEOTIDE SEQUENCE</scope>
    <source>
        <strain evidence="2">44XB</strain>
    </source>
</reference>
<keyword evidence="1" id="KW-1133">Transmembrane helix</keyword>
<evidence type="ECO:0000256" key="1">
    <source>
        <dbReference type="SAM" id="Phobius"/>
    </source>
</evidence>
<proteinExistence type="predicted"/>
<dbReference type="RefSeq" id="WP_348029161.1">
    <property type="nucleotide sequence ID" value="NZ_CP129113.1"/>
</dbReference>
<evidence type="ECO:0000313" key="3">
    <source>
        <dbReference type="Proteomes" id="UP001180087"/>
    </source>
</evidence>
<accession>A0ABY9KX67</accession>